<dbReference type="Gene3D" id="1.10.287.1490">
    <property type="match status" value="1"/>
</dbReference>
<feature type="coiled-coil region" evidence="1">
    <location>
        <begin position="443"/>
        <end position="491"/>
    </location>
</feature>
<gene>
    <name evidence="3" type="ORF">SteCoe_3177</name>
</gene>
<keyword evidence="4" id="KW-1185">Reference proteome</keyword>
<protein>
    <submittedName>
        <fullName evidence="3">Uncharacterized protein</fullName>
    </submittedName>
</protein>
<dbReference type="OrthoDB" id="10646738at2759"/>
<feature type="region of interest" description="Disordered" evidence="2">
    <location>
        <begin position="116"/>
        <end position="135"/>
    </location>
</feature>
<name>A0A1R2CXK3_9CILI</name>
<dbReference type="AlphaFoldDB" id="A0A1R2CXK3"/>
<dbReference type="Proteomes" id="UP000187209">
    <property type="component" value="Unassembled WGS sequence"/>
</dbReference>
<keyword evidence="1" id="KW-0175">Coiled coil</keyword>
<sequence length="494" mass="56645">MSSKRSKAQSSVSPSSTGHYVPLEMPTPSSASSKASKLEVPDYESVGIFLESLNAWLNGYFFSKLSLENTQLPSPPRLENPELFEVCSSLRLTIANVREQAMKKISSSDFKLKEIPEKIKSSPHTKSRNNLKIDSSEDKKLQQILDNTIKEAKKKGAIISAFKITTSEKLEEVCNAYLNIINENIIAKNKVKELEGYLETTKTRRIDESVNLNKSKQENENSILQAVYPLVCRVQSLQEKKQFYSLLYRHYERFLRHEEEEIRKLLDASKEKEKRKTRLRIIMLTVFGAITIKNLLNTDEKIVLRGIKVKLIDPSLITSTKSLSSKTLPNIISQIHKNIGGSTKQRGTLNSLISSSISVFQKFMNDIKTVLTILLKNNMEQKEAVITLTQNIKELEEERDELEGALTRTVEYTKNLEEEIIEITGDPECLRQIGEDTEMCMELESHKKALKGLTSQYNQLEHKMDDMSRKYEELKKNYEEKSRKLQELERNKGN</sequence>
<reference evidence="3 4" key="1">
    <citation type="submission" date="2016-11" db="EMBL/GenBank/DDBJ databases">
        <title>The macronuclear genome of Stentor coeruleus: a giant cell with tiny introns.</title>
        <authorList>
            <person name="Slabodnick M."/>
            <person name="Ruby J.G."/>
            <person name="Reiff S.B."/>
            <person name="Swart E.C."/>
            <person name="Gosai S."/>
            <person name="Prabakaran S."/>
            <person name="Witkowska E."/>
            <person name="Larue G.E."/>
            <person name="Fisher S."/>
            <person name="Freeman R.M."/>
            <person name="Gunawardena J."/>
            <person name="Chu W."/>
            <person name="Stover N.A."/>
            <person name="Gregory B.D."/>
            <person name="Nowacki M."/>
            <person name="Derisi J."/>
            <person name="Roy S.W."/>
            <person name="Marshall W.F."/>
            <person name="Sood P."/>
        </authorList>
    </citation>
    <scope>NUCLEOTIDE SEQUENCE [LARGE SCALE GENOMIC DNA]</scope>
    <source>
        <strain evidence="3">WM001</strain>
    </source>
</reference>
<feature type="region of interest" description="Disordered" evidence="2">
    <location>
        <begin position="1"/>
        <end position="34"/>
    </location>
</feature>
<accession>A0A1R2CXK3</accession>
<comment type="caution">
    <text evidence="3">The sequence shown here is derived from an EMBL/GenBank/DDBJ whole genome shotgun (WGS) entry which is preliminary data.</text>
</comment>
<dbReference type="EMBL" id="MPUH01000037">
    <property type="protein sequence ID" value="OMJ93737.1"/>
    <property type="molecule type" value="Genomic_DNA"/>
</dbReference>
<proteinExistence type="predicted"/>
<feature type="coiled-coil region" evidence="1">
    <location>
        <begin position="378"/>
        <end position="412"/>
    </location>
</feature>
<evidence type="ECO:0000313" key="4">
    <source>
        <dbReference type="Proteomes" id="UP000187209"/>
    </source>
</evidence>
<evidence type="ECO:0000313" key="3">
    <source>
        <dbReference type="EMBL" id="OMJ93737.1"/>
    </source>
</evidence>
<evidence type="ECO:0000256" key="2">
    <source>
        <dbReference type="SAM" id="MobiDB-lite"/>
    </source>
</evidence>
<evidence type="ECO:0000256" key="1">
    <source>
        <dbReference type="SAM" id="Coils"/>
    </source>
</evidence>
<organism evidence="3 4">
    <name type="scientific">Stentor coeruleus</name>
    <dbReference type="NCBI Taxonomy" id="5963"/>
    <lineage>
        <taxon>Eukaryota</taxon>
        <taxon>Sar</taxon>
        <taxon>Alveolata</taxon>
        <taxon>Ciliophora</taxon>
        <taxon>Postciliodesmatophora</taxon>
        <taxon>Heterotrichea</taxon>
        <taxon>Heterotrichida</taxon>
        <taxon>Stentoridae</taxon>
        <taxon>Stentor</taxon>
    </lineage>
</organism>